<keyword evidence="3" id="KW-1185">Reference proteome</keyword>
<evidence type="ECO:0000313" key="2">
    <source>
        <dbReference type="EMBL" id="NML13746.1"/>
    </source>
</evidence>
<evidence type="ECO:0000259" key="1">
    <source>
        <dbReference type="Pfam" id="PF09557"/>
    </source>
</evidence>
<accession>A0A848F531</accession>
<sequence>MSLNNPPSPDPELPVTLPVVREELHVDTRTEEVGAIRVRVLTEEHSETLEQSLEQESVVVERVPVGVTVAQTREPWTEGEVLVVPVYEEVIERRLVLKEEIRLHRQRFTTSHTEQVPLRRQRAVVERRQADGSWTEVDNG</sequence>
<evidence type="ECO:0000313" key="3">
    <source>
        <dbReference type="Proteomes" id="UP000574067"/>
    </source>
</evidence>
<dbReference type="EMBL" id="JABBFW010000001">
    <property type="protein sequence ID" value="NML13746.1"/>
    <property type="molecule type" value="Genomic_DNA"/>
</dbReference>
<protein>
    <submittedName>
        <fullName evidence="2">DUF2382 domain-containing protein</fullName>
    </submittedName>
</protein>
<reference evidence="2 3" key="1">
    <citation type="submission" date="2020-04" db="EMBL/GenBank/DDBJ databases">
        <title>Azohydromonas sp. isolated from soil.</title>
        <authorList>
            <person name="Dahal R.H."/>
        </authorList>
    </citation>
    <scope>NUCLEOTIDE SEQUENCE [LARGE SCALE GENOMIC DNA]</scope>
    <source>
        <strain evidence="2 3">G-1-1-14</strain>
    </source>
</reference>
<name>A0A848F531_9BURK</name>
<comment type="caution">
    <text evidence="2">The sequence shown here is derived from an EMBL/GenBank/DDBJ whole genome shotgun (WGS) entry which is preliminary data.</text>
</comment>
<proteinExistence type="predicted"/>
<dbReference type="AlphaFoldDB" id="A0A848F531"/>
<feature type="domain" description="DUF2382" evidence="1">
    <location>
        <begin position="17"/>
        <end position="125"/>
    </location>
</feature>
<dbReference type="Pfam" id="PF09557">
    <property type="entry name" value="DUF2382"/>
    <property type="match status" value="1"/>
</dbReference>
<gene>
    <name evidence="2" type="ORF">HHL10_01980</name>
</gene>
<dbReference type="Proteomes" id="UP000574067">
    <property type="component" value="Unassembled WGS sequence"/>
</dbReference>
<dbReference type="InterPro" id="IPR019060">
    <property type="entry name" value="DUF2382"/>
</dbReference>
<dbReference type="RefSeq" id="WP_169158643.1">
    <property type="nucleotide sequence ID" value="NZ_JABBFW010000001.1"/>
</dbReference>
<organism evidence="2 3">
    <name type="scientific">Azohydromonas caseinilytica</name>
    <dbReference type="NCBI Taxonomy" id="2728836"/>
    <lineage>
        <taxon>Bacteria</taxon>
        <taxon>Pseudomonadati</taxon>
        <taxon>Pseudomonadota</taxon>
        <taxon>Betaproteobacteria</taxon>
        <taxon>Burkholderiales</taxon>
        <taxon>Sphaerotilaceae</taxon>
        <taxon>Azohydromonas</taxon>
    </lineage>
</organism>